<dbReference type="AlphaFoldDB" id="D1NW17"/>
<sequence length="43" mass="4387">MGLWLGSRGSAGCGGSADWGELASFLTSLVRGVALLGLELQFC</sequence>
<accession>D1NW17</accession>
<comment type="caution">
    <text evidence="1">The sequence shown here is derived from an EMBL/GenBank/DDBJ whole genome shotgun (WGS) entry which is preliminary data.</text>
</comment>
<name>D1NW17_9BIFI</name>
<protein>
    <submittedName>
        <fullName evidence="1">Uncharacterized protein</fullName>
    </submittedName>
</protein>
<dbReference type="STRING" id="561180.BIFGAL_04062"/>
<dbReference type="EMBL" id="ABXB03000004">
    <property type="protein sequence ID" value="EFA22303.1"/>
    <property type="molecule type" value="Genomic_DNA"/>
</dbReference>
<organism evidence="1 2">
    <name type="scientific">Bifidobacterium gallicum DSM 20093 = LMG 11596</name>
    <dbReference type="NCBI Taxonomy" id="561180"/>
    <lineage>
        <taxon>Bacteria</taxon>
        <taxon>Bacillati</taxon>
        <taxon>Actinomycetota</taxon>
        <taxon>Actinomycetes</taxon>
        <taxon>Bifidobacteriales</taxon>
        <taxon>Bifidobacteriaceae</taxon>
        <taxon>Bifidobacterium</taxon>
    </lineage>
</organism>
<evidence type="ECO:0000313" key="1">
    <source>
        <dbReference type="EMBL" id="EFA22303.1"/>
    </source>
</evidence>
<evidence type="ECO:0000313" key="2">
    <source>
        <dbReference type="Proteomes" id="UP000003656"/>
    </source>
</evidence>
<proteinExistence type="predicted"/>
<reference evidence="1 2" key="1">
    <citation type="submission" date="2009-11" db="EMBL/GenBank/DDBJ databases">
        <authorList>
            <person name="Weinstock G."/>
            <person name="Sodergren E."/>
            <person name="Clifton S."/>
            <person name="Fulton L."/>
            <person name="Fulton B."/>
            <person name="Courtney L."/>
            <person name="Fronick C."/>
            <person name="Harrison M."/>
            <person name="Strong C."/>
            <person name="Farmer C."/>
            <person name="Delahaunty K."/>
            <person name="Markovic C."/>
            <person name="Hall O."/>
            <person name="Minx P."/>
            <person name="Tomlinson C."/>
            <person name="Mitreva M."/>
            <person name="Nelson J."/>
            <person name="Hou S."/>
            <person name="Wollam A."/>
            <person name="Pepin K.H."/>
            <person name="Johnson M."/>
            <person name="Bhonagiri V."/>
            <person name="Nash W.E."/>
            <person name="Warren W."/>
            <person name="Chinwalla A."/>
            <person name="Mardis E.R."/>
            <person name="Wilson R.K."/>
        </authorList>
    </citation>
    <scope>NUCLEOTIDE SEQUENCE [LARGE SCALE GENOMIC DNA]</scope>
    <source>
        <strain evidence="1 2">DSM 20093</strain>
    </source>
</reference>
<gene>
    <name evidence="1" type="ORF">BIFGAL_04062</name>
</gene>
<dbReference type="Proteomes" id="UP000003656">
    <property type="component" value="Unassembled WGS sequence"/>
</dbReference>